<keyword evidence="1" id="KW-0732">Signal</keyword>
<feature type="chain" id="PRO_5024351399" evidence="1">
    <location>
        <begin position="21"/>
        <end position="265"/>
    </location>
</feature>
<evidence type="ECO:0000259" key="2">
    <source>
        <dbReference type="SMART" id="SM00198"/>
    </source>
</evidence>
<accession>A0A5K3ETC1</accession>
<sequence>MHLLVFFLVDLLWVVQMISGAEQRNSSRTGTILHNNVNETSVPTEEDQKMLISSVASERQKVTPTATNMMFMNYSEEMENLAVEWVKNCSEPNATSLRHPQRDDVGIFTLTYEAKTAPNFPSMPVTATSLCHRYNYTSNKCVWLTTYYLQIVWANTSHFGCAMKDCSTTKPNPKTKTFYMTCVFKPGGKVNRERPYKNGTPCSECPSGYGCYMNQCVNHTSELQTATSTLSLPPTTFTIYTTSISSGNFMISMMLALPCSAYLLL</sequence>
<evidence type="ECO:0000313" key="3">
    <source>
        <dbReference type="WBParaSite" id="MCU_002550-RA"/>
    </source>
</evidence>
<dbReference type="AlphaFoldDB" id="A0A5K3ETC1"/>
<dbReference type="InterPro" id="IPR001283">
    <property type="entry name" value="CRISP-related"/>
</dbReference>
<feature type="signal peptide" evidence="1">
    <location>
        <begin position="1"/>
        <end position="20"/>
    </location>
</feature>
<feature type="domain" description="SCP" evidence="2">
    <location>
        <begin position="46"/>
        <end position="192"/>
    </location>
</feature>
<dbReference type="PANTHER" id="PTHR10334">
    <property type="entry name" value="CYSTEINE-RICH SECRETORY PROTEIN-RELATED"/>
    <property type="match status" value="1"/>
</dbReference>
<dbReference type="InterPro" id="IPR035940">
    <property type="entry name" value="CAP_sf"/>
</dbReference>
<protein>
    <submittedName>
        <fullName evidence="3">SCP domain-containing protein</fullName>
    </submittedName>
</protein>
<reference evidence="3" key="1">
    <citation type="submission" date="2019-11" db="UniProtKB">
        <authorList>
            <consortium name="WormBaseParasite"/>
        </authorList>
    </citation>
    <scope>IDENTIFICATION</scope>
</reference>
<dbReference type="SUPFAM" id="SSF55797">
    <property type="entry name" value="PR-1-like"/>
    <property type="match status" value="1"/>
</dbReference>
<dbReference type="Gene3D" id="3.40.33.10">
    <property type="entry name" value="CAP"/>
    <property type="match status" value="1"/>
</dbReference>
<name>A0A5K3ETC1_MESCO</name>
<dbReference type="SMART" id="SM00198">
    <property type="entry name" value="SCP"/>
    <property type="match status" value="1"/>
</dbReference>
<dbReference type="CDD" id="cd05380">
    <property type="entry name" value="CAP_euk"/>
    <property type="match status" value="1"/>
</dbReference>
<dbReference type="Pfam" id="PF00188">
    <property type="entry name" value="CAP"/>
    <property type="match status" value="1"/>
</dbReference>
<dbReference type="InterPro" id="IPR014044">
    <property type="entry name" value="CAP_dom"/>
</dbReference>
<evidence type="ECO:0000256" key="1">
    <source>
        <dbReference type="SAM" id="SignalP"/>
    </source>
</evidence>
<organism evidence="3">
    <name type="scientific">Mesocestoides corti</name>
    <name type="common">Flatworm</name>
    <dbReference type="NCBI Taxonomy" id="53468"/>
    <lineage>
        <taxon>Eukaryota</taxon>
        <taxon>Metazoa</taxon>
        <taxon>Spiralia</taxon>
        <taxon>Lophotrochozoa</taxon>
        <taxon>Platyhelminthes</taxon>
        <taxon>Cestoda</taxon>
        <taxon>Eucestoda</taxon>
        <taxon>Cyclophyllidea</taxon>
        <taxon>Mesocestoididae</taxon>
        <taxon>Mesocestoides</taxon>
    </lineage>
</organism>
<proteinExistence type="predicted"/>
<dbReference type="WBParaSite" id="MCU_002550-RA">
    <property type="protein sequence ID" value="MCU_002550-RA"/>
    <property type="gene ID" value="MCU_002550"/>
</dbReference>